<accession>A0A1B1B141</accession>
<dbReference type="KEGG" id="sgs:AVL59_26025"/>
<organism evidence="2 4">
    <name type="scientific">Streptomyces griseochromogenes</name>
    <dbReference type="NCBI Taxonomy" id="68214"/>
    <lineage>
        <taxon>Bacteria</taxon>
        <taxon>Bacillati</taxon>
        <taxon>Actinomycetota</taxon>
        <taxon>Actinomycetes</taxon>
        <taxon>Kitasatosporales</taxon>
        <taxon>Streptomycetaceae</taxon>
        <taxon>Streptomyces</taxon>
    </lineage>
</organism>
<evidence type="ECO:0000313" key="2">
    <source>
        <dbReference type="EMBL" id="ANP52537.1"/>
    </source>
</evidence>
<dbReference type="RefSeq" id="WP_067308809.1">
    <property type="nucleotide sequence ID" value="NZ_CP016279.1"/>
</dbReference>
<evidence type="ECO:0000313" key="3">
    <source>
        <dbReference type="EMBL" id="MBP2047098.1"/>
    </source>
</evidence>
<sequence>MVRPVRRLQGGTEQRPRGGRVRAVPQCGEGPVAAAVALRAVLPWTTALTDLQRGLPGEWLDRIEARPN</sequence>
<dbReference type="EMBL" id="JAGGLP010000001">
    <property type="protein sequence ID" value="MBP2047098.1"/>
    <property type="molecule type" value="Genomic_DNA"/>
</dbReference>
<name>A0A1B1B141_9ACTN</name>
<reference evidence="2 4" key="1">
    <citation type="submission" date="2016-06" db="EMBL/GenBank/DDBJ databases">
        <title>Complete genome sequence of Streptomyces griseochromogenes ATCC 14511, the Blasticidin S producer.</title>
        <authorList>
            <person name="Wu L."/>
        </authorList>
    </citation>
    <scope>NUCLEOTIDE SEQUENCE [LARGE SCALE GENOMIC DNA]</scope>
    <source>
        <strain evidence="2 4">ATCC 14511</strain>
    </source>
</reference>
<dbReference type="EMBL" id="CP016279">
    <property type="protein sequence ID" value="ANP52537.1"/>
    <property type="molecule type" value="Genomic_DNA"/>
</dbReference>
<keyword evidence="5" id="KW-1185">Reference proteome</keyword>
<dbReference type="Proteomes" id="UP001519309">
    <property type="component" value="Unassembled WGS sequence"/>
</dbReference>
<evidence type="ECO:0000256" key="1">
    <source>
        <dbReference type="SAM" id="MobiDB-lite"/>
    </source>
</evidence>
<reference evidence="3 5" key="2">
    <citation type="submission" date="2021-03" db="EMBL/GenBank/DDBJ databases">
        <title>Genomic Encyclopedia of Type Strains, Phase IV (KMG-IV): sequencing the most valuable type-strain genomes for metagenomic binning, comparative biology and taxonomic classification.</title>
        <authorList>
            <person name="Goeker M."/>
        </authorList>
    </citation>
    <scope>NUCLEOTIDE SEQUENCE [LARGE SCALE GENOMIC DNA]</scope>
    <source>
        <strain evidence="3 5">DSM 40499</strain>
    </source>
</reference>
<dbReference type="Proteomes" id="UP000092659">
    <property type="component" value="Chromosome"/>
</dbReference>
<dbReference type="AlphaFoldDB" id="A0A1B1B141"/>
<evidence type="ECO:0000313" key="4">
    <source>
        <dbReference type="Proteomes" id="UP000092659"/>
    </source>
</evidence>
<proteinExistence type="predicted"/>
<gene>
    <name evidence="2" type="ORF">AVL59_26025</name>
    <name evidence="3" type="ORF">J2Z21_000020</name>
</gene>
<protein>
    <submittedName>
        <fullName evidence="2">Uncharacterized protein</fullName>
    </submittedName>
</protein>
<evidence type="ECO:0000313" key="5">
    <source>
        <dbReference type="Proteomes" id="UP001519309"/>
    </source>
</evidence>
<feature type="region of interest" description="Disordered" evidence="1">
    <location>
        <begin position="1"/>
        <end position="24"/>
    </location>
</feature>